<keyword evidence="2" id="KW-1185">Reference proteome</keyword>
<comment type="caution">
    <text evidence="1">The sequence shown here is derived from an EMBL/GenBank/DDBJ whole genome shotgun (WGS) entry which is preliminary data.</text>
</comment>
<dbReference type="EMBL" id="CM043793">
    <property type="protein sequence ID" value="KAI4820031.1"/>
    <property type="molecule type" value="Genomic_DNA"/>
</dbReference>
<proteinExistence type="predicted"/>
<reference evidence="1" key="1">
    <citation type="submission" date="2022-05" db="EMBL/GenBank/DDBJ databases">
        <title>Chromosome-level genome of Chaenocephalus aceratus.</title>
        <authorList>
            <person name="Park H."/>
        </authorList>
    </citation>
    <scope>NUCLEOTIDE SEQUENCE</scope>
    <source>
        <strain evidence="1">KU_202001</strain>
    </source>
</reference>
<dbReference type="Proteomes" id="UP001057452">
    <property type="component" value="Chromosome 9"/>
</dbReference>
<name>A0ACB9X2I1_CHAAC</name>
<accession>A0ACB9X2I1</accession>
<gene>
    <name evidence="1" type="ORF">KUCAC02_028024</name>
</gene>
<evidence type="ECO:0000313" key="2">
    <source>
        <dbReference type="Proteomes" id="UP001057452"/>
    </source>
</evidence>
<organism evidence="1 2">
    <name type="scientific">Chaenocephalus aceratus</name>
    <name type="common">Blackfin icefish</name>
    <name type="synonym">Chaenichthys aceratus</name>
    <dbReference type="NCBI Taxonomy" id="36190"/>
    <lineage>
        <taxon>Eukaryota</taxon>
        <taxon>Metazoa</taxon>
        <taxon>Chordata</taxon>
        <taxon>Craniata</taxon>
        <taxon>Vertebrata</taxon>
        <taxon>Euteleostomi</taxon>
        <taxon>Actinopterygii</taxon>
        <taxon>Neopterygii</taxon>
        <taxon>Teleostei</taxon>
        <taxon>Neoteleostei</taxon>
        <taxon>Acanthomorphata</taxon>
        <taxon>Eupercaria</taxon>
        <taxon>Perciformes</taxon>
        <taxon>Notothenioidei</taxon>
        <taxon>Channichthyidae</taxon>
        <taxon>Chaenocephalus</taxon>
    </lineage>
</organism>
<evidence type="ECO:0000313" key="1">
    <source>
        <dbReference type="EMBL" id="KAI4820031.1"/>
    </source>
</evidence>
<sequence length="961" mass="109355">MPKRKRSVDRPAHKCSPSVCILHVPSMSDHGPFTPLTKIKGTAIEKLQQLHEIRDQRLHQPHKSPYCMQSVCDQIPTTLPDDLESVGYHRNCYQRFTCNLHLLEDNPEPSTSQWNHSPRKLSLGGSAGPIFPPECIFCDKVEIKDGHRKTERPEYFPSYKNKENAWKQIESRAEKMGLVRLQRQVKGKDLFACEAKHHQSCFKSFRTAFANFERSSILKAGAKDTNQAFVSASHEKAFVSVLEHIGTHVVQQNEVLQLSSLRLLYVEELKLNGYENTNYRSEKLLKRLQKDPIKEHIQFTRVDHNNADAISFWLVYSLKITVSKAVARAYTLGTTDKYKNVALLLRQNILQAFRESKDLKWPPTADDMELTPENLLPTELVRFLSMVMAGKENMETNEKMKRLVFSIGQDLCRAVSEGEWKLPKHILLCVTVRHLFRSKQLTTIVHRLGHSESYGFGLELETALAKVLDKVSSYRTPAIVIGEGNLVFHCEWDNLNKTTTSVHGSNIVNSAGGIMVQEVKPGFESNKVRMLPVIDKSQQRSLKVNTPETLPPLRFTRADPKFNDGSSFTPPAENDTVYATEMQVYYIWLFISGKAYAKSLFCLKTVCESMERLLMERFIEEESILITDPAALLNMTQSCNREHLDEALKDCSTLTLIEKYHTYEEKVLKVTWKTAALWIYLTWLEVYLTNLENTHPGAKELLSKGAIAVARSMIPGALSAMEETFMRFAKSSGGFTGLYSQFGAYQRWCRTTSTRAQFYEKTLEMVDLIKDPDCQRAGKHRELEKAEVKKGEEAIQRTIETIRNFTNPFTISDKDRLYSLASEAPVLMEVEMDVLQAESVGKAAKAEFIKRLQSREPGSFFDPIKKKKLKTMEACNKKVTRTSSQGKVIQYQEQSNLAFLLLVKSQRAEEPLDLEELMKYPLMPVPPSLGTPDGETASPELEVKERDRITPSQTDGGGQEV</sequence>
<protein>
    <submittedName>
        <fullName evidence="1">Uncharacterized protein</fullName>
    </submittedName>
</protein>